<dbReference type="GO" id="GO:0046872">
    <property type="term" value="F:metal ion binding"/>
    <property type="evidence" value="ECO:0007669"/>
    <property type="project" value="UniProtKB-KW"/>
</dbReference>
<accession>A0A5E4S9G1</accession>
<keyword evidence="8" id="KW-0460">Magnesium</keyword>
<sequence length="287" mass="29871">MQEVAGMSIVRRAKPLLGTLVDIAVRAEDAQHAQRALASAFAELATVHRLMSFHDSESDVSRINRAAVGAPTRVDSRTAEVLRAARCLSVESQGVFDCTVARELVQSGLLPAAAQNVVPLSGDTPADPWSLEGDLVVKSMDCLIDLGGIAKGYAVDRATAVLAQYGVADALVNAGGDLRHHGETPATIHLRDPADPGRIGSATSLLNAALASSATSGLNAKGTSAVSALIDGVTRLPLPLGEGASIIAPSCMMADALTKFVLAVRATSHPLLDRHRARVVFYRFAGP</sequence>
<evidence type="ECO:0000256" key="5">
    <source>
        <dbReference type="ARBA" id="ARBA00022679"/>
    </source>
</evidence>
<evidence type="ECO:0000256" key="6">
    <source>
        <dbReference type="ARBA" id="ARBA00022723"/>
    </source>
</evidence>
<evidence type="ECO:0000256" key="10">
    <source>
        <dbReference type="ARBA" id="ARBA00048540"/>
    </source>
</evidence>
<keyword evidence="7" id="KW-0274">FAD</keyword>
<comment type="cofactor">
    <cofactor evidence="1">
        <name>Mg(2+)</name>
        <dbReference type="ChEBI" id="CHEBI:18420"/>
    </cofactor>
</comment>
<keyword evidence="6" id="KW-0479">Metal-binding</keyword>
<dbReference type="EMBL" id="CABPRZ010000002">
    <property type="protein sequence ID" value="VVD70848.1"/>
    <property type="molecule type" value="Genomic_DNA"/>
</dbReference>
<reference evidence="11 12" key="1">
    <citation type="submission" date="2019-08" db="EMBL/GenBank/DDBJ databases">
        <authorList>
            <person name="Peeters C."/>
        </authorList>
    </citation>
    <scope>NUCLEOTIDE SEQUENCE [LARGE SCALE GENOMIC DNA]</scope>
    <source>
        <strain evidence="11 12">LMG 30175</strain>
    </source>
</reference>
<keyword evidence="11" id="KW-0449">Lipoprotein</keyword>
<dbReference type="Proteomes" id="UP000414233">
    <property type="component" value="Unassembled WGS sequence"/>
</dbReference>
<evidence type="ECO:0000256" key="9">
    <source>
        <dbReference type="ARBA" id="ARBA00031306"/>
    </source>
</evidence>
<comment type="catalytic activity">
    <reaction evidence="10">
        <text>L-threonyl-[protein] + FAD = FMN-L-threonyl-[protein] + AMP + H(+)</text>
        <dbReference type="Rhea" id="RHEA:36847"/>
        <dbReference type="Rhea" id="RHEA-COMP:11060"/>
        <dbReference type="Rhea" id="RHEA-COMP:11061"/>
        <dbReference type="ChEBI" id="CHEBI:15378"/>
        <dbReference type="ChEBI" id="CHEBI:30013"/>
        <dbReference type="ChEBI" id="CHEBI:57692"/>
        <dbReference type="ChEBI" id="CHEBI:74257"/>
        <dbReference type="ChEBI" id="CHEBI:456215"/>
        <dbReference type="EC" id="2.7.1.180"/>
    </reaction>
</comment>
<keyword evidence="5" id="KW-0808">Transferase</keyword>
<evidence type="ECO:0000256" key="8">
    <source>
        <dbReference type="ARBA" id="ARBA00022842"/>
    </source>
</evidence>
<dbReference type="AlphaFoldDB" id="A0A5E4S9G1"/>
<proteinExistence type="predicted"/>
<keyword evidence="12" id="KW-1185">Reference proteome</keyword>
<evidence type="ECO:0000256" key="7">
    <source>
        <dbReference type="ARBA" id="ARBA00022827"/>
    </source>
</evidence>
<keyword evidence="4" id="KW-0285">Flavoprotein</keyword>
<dbReference type="Gene3D" id="3.10.520.10">
    <property type="entry name" value="ApbE-like domains"/>
    <property type="match status" value="1"/>
</dbReference>
<dbReference type="SUPFAM" id="SSF143631">
    <property type="entry name" value="ApbE-like"/>
    <property type="match status" value="1"/>
</dbReference>
<organism evidence="11 12">
    <name type="scientific">Pandoraea terrae</name>
    <dbReference type="NCBI Taxonomy" id="1537710"/>
    <lineage>
        <taxon>Bacteria</taxon>
        <taxon>Pseudomonadati</taxon>
        <taxon>Pseudomonadota</taxon>
        <taxon>Betaproteobacteria</taxon>
        <taxon>Burkholderiales</taxon>
        <taxon>Burkholderiaceae</taxon>
        <taxon>Pandoraea</taxon>
    </lineage>
</organism>
<dbReference type="InterPro" id="IPR024932">
    <property type="entry name" value="ApbE"/>
</dbReference>
<name>A0A5E4S9G1_9BURK</name>
<dbReference type="PANTHER" id="PTHR30040:SF2">
    <property type="entry name" value="FAD:PROTEIN FMN TRANSFERASE"/>
    <property type="match status" value="1"/>
</dbReference>
<protein>
    <recommendedName>
        <fullName evidence="3">FAD:protein FMN transferase</fullName>
        <ecNumber evidence="2">2.7.1.180</ecNumber>
    </recommendedName>
    <alternativeName>
        <fullName evidence="9">Flavin transferase</fullName>
    </alternativeName>
</protein>
<evidence type="ECO:0000256" key="3">
    <source>
        <dbReference type="ARBA" id="ARBA00016337"/>
    </source>
</evidence>
<gene>
    <name evidence="11" type="ORF">PTE30175_00558</name>
</gene>
<dbReference type="Pfam" id="PF02424">
    <property type="entry name" value="ApbE"/>
    <property type="match status" value="1"/>
</dbReference>
<evidence type="ECO:0000313" key="12">
    <source>
        <dbReference type="Proteomes" id="UP000414233"/>
    </source>
</evidence>
<evidence type="ECO:0000256" key="1">
    <source>
        <dbReference type="ARBA" id="ARBA00001946"/>
    </source>
</evidence>
<dbReference type="PANTHER" id="PTHR30040">
    <property type="entry name" value="THIAMINE BIOSYNTHESIS LIPOPROTEIN APBE"/>
    <property type="match status" value="1"/>
</dbReference>
<evidence type="ECO:0000313" key="11">
    <source>
        <dbReference type="EMBL" id="VVD70848.1"/>
    </source>
</evidence>
<evidence type="ECO:0000256" key="4">
    <source>
        <dbReference type="ARBA" id="ARBA00022630"/>
    </source>
</evidence>
<evidence type="ECO:0000256" key="2">
    <source>
        <dbReference type="ARBA" id="ARBA00011955"/>
    </source>
</evidence>
<dbReference type="EC" id="2.7.1.180" evidence="2"/>
<dbReference type="InterPro" id="IPR003374">
    <property type="entry name" value="ApbE-like_sf"/>
</dbReference>
<dbReference type="GO" id="GO:0016740">
    <property type="term" value="F:transferase activity"/>
    <property type="evidence" value="ECO:0007669"/>
    <property type="project" value="UniProtKB-KW"/>
</dbReference>